<dbReference type="Pfam" id="PF25003">
    <property type="entry name" value="DUF7781"/>
    <property type="match status" value="1"/>
</dbReference>
<evidence type="ECO:0000313" key="2">
    <source>
        <dbReference type="EMBL" id="KAJ8750925.1"/>
    </source>
</evidence>
<evidence type="ECO:0000259" key="1">
    <source>
        <dbReference type="Pfam" id="PF25003"/>
    </source>
</evidence>
<feature type="domain" description="DUF7781" evidence="1">
    <location>
        <begin position="12"/>
        <end position="96"/>
    </location>
</feature>
<evidence type="ECO:0000313" key="3">
    <source>
        <dbReference type="Proteomes" id="UP001159364"/>
    </source>
</evidence>
<dbReference type="PANTHER" id="PTHR35710">
    <property type="entry name" value="OBP3-RESPONSIVE PROTEIN 4 (ORG4)"/>
    <property type="match status" value="1"/>
</dbReference>
<gene>
    <name evidence="2" type="ORF">K2173_016106</name>
</gene>
<dbReference type="AlphaFoldDB" id="A0AAV8SFG7"/>
<sequence length="96" mass="11304">MESGSNGAEPTSWEELYNINLIPSELFFKFRKEIEGMRVGVNLEFYNAPINEFQAKFVLKPLSPEKKWKFIYEPIHQDIRILSKKIPVTKFLNLQV</sequence>
<organism evidence="2 3">
    <name type="scientific">Erythroxylum novogranatense</name>
    <dbReference type="NCBI Taxonomy" id="1862640"/>
    <lineage>
        <taxon>Eukaryota</taxon>
        <taxon>Viridiplantae</taxon>
        <taxon>Streptophyta</taxon>
        <taxon>Embryophyta</taxon>
        <taxon>Tracheophyta</taxon>
        <taxon>Spermatophyta</taxon>
        <taxon>Magnoliopsida</taxon>
        <taxon>eudicotyledons</taxon>
        <taxon>Gunneridae</taxon>
        <taxon>Pentapetalae</taxon>
        <taxon>rosids</taxon>
        <taxon>fabids</taxon>
        <taxon>Malpighiales</taxon>
        <taxon>Erythroxylaceae</taxon>
        <taxon>Erythroxylum</taxon>
    </lineage>
</organism>
<dbReference type="PANTHER" id="PTHR35710:SF1">
    <property type="entry name" value="OBP3-RESPONSIVE PROTEIN 4 (ORG4)"/>
    <property type="match status" value="1"/>
</dbReference>
<dbReference type="InterPro" id="IPR056683">
    <property type="entry name" value="DUF7781"/>
</dbReference>
<dbReference type="Proteomes" id="UP001159364">
    <property type="component" value="Linkage Group LG11"/>
</dbReference>
<name>A0AAV8SFG7_9ROSI</name>
<reference evidence="2 3" key="1">
    <citation type="submission" date="2021-09" db="EMBL/GenBank/DDBJ databases">
        <title>Genomic insights and catalytic innovation underlie evolution of tropane alkaloids biosynthesis.</title>
        <authorList>
            <person name="Wang Y.-J."/>
            <person name="Tian T."/>
            <person name="Huang J.-P."/>
            <person name="Huang S.-X."/>
        </authorList>
    </citation>
    <scope>NUCLEOTIDE SEQUENCE [LARGE SCALE GENOMIC DNA]</scope>
    <source>
        <strain evidence="2">KIB-2018</strain>
        <tissue evidence="2">Leaf</tissue>
    </source>
</reference>
<comment type="caution">
    <text evidence="2">The sequence shown here is derived from an EMBL/GenBank/DDBJ whole genome shotgun (WGS) entry which is preliminary data.</text>
</comment>
<accession>A0AAV8SFG7</accession>
<proteinExistence type="predicted"/>
<keyword evidence="3" id="KW-1185">Reference proteome</keyword>
<dbReference type="EMBL" id="JAIWQS010000011">
    <property type="protein sequence ID" value="KAJ8750925.1"/>
    <property type="molecule type" value="Genomic_DNA"/>
</dbReference>
<protein>
    <recommendedName>
        <fullName evidence="1">DUF7781 domain-containing protein</fullName>
    </recommendedName>
</protein>